<accession>A0A9P4W717</accession>
<name>A0A9P4W717_CURKU</name>
<evidence type="ECO:0000313" key="2">
    <source>
        <dbReference type="Proteomes" id="UP000801428"/>
    </source>
</evidence>
<protein>
    <submittedName>
        <fullName evidence="1">Uncharacterized protein</fullName>
    </submittedName>
</protein>
<dbReference type="EMBL" id="SWKU01000016">
    <property type="protein sequence ID" value="KAF2999831.1"/>
    <property type="molecule type" value="Genomic_DNA"/>
</dbReference>
<dbReference type="Proteomes" id="UP000801428">
    <property type="component" value="Unassembled WGS sequence"/>
</dbReference>
<gene>
    <name evidence="1" type="ORF">E8E13_007023</name>
</gene>
<organism evidence="1 2">
    <name type="scientific">Curvularia kusanoi</name>
    <name type="common">Cochliobolus kusanoi</name>
    <dbReference type="NCBI Taxonomy" id="90978"/>
    <lineage>
        <taxon>Eukaryota</taxon>
        <taxon>Fungi</taxon>
        <taxon>Dikarya</taxon>
        <taxon>Ascomycota</taxon>
        <taxon>Pezizomycotina</taxon>
        <taxon>Dothideomycetes</taxon>
        <taxon>Pleosporomycetidae</taxon>
        <taxon>Pleosporales</taxon>
        <taxon>Pleosporineae</taxon>
        <taxon>Pleosporaceae</taxon>
        <taxon>Curvularia</taxon>
    </lineage>
</organism>
<comment type="caution">
    <text evidence="1">The sequence shown here is derived from an EMBL/GenBank/DDBJ whole genome shotgun (WGS) entry which is preliminary data.</text>
</comment>
<proteinExistence type="predicted"/>
<sequence>MRTASQYHAITLSATRFYPTSGTFSTEFGVLSKDAHGGDTLSMSPTIILIYDYFKYTQLPGYAHYRSTKPGRASARLILPPRKPRSSFTRELDKEFFLVCNEDPVKDEDVNLIDQINEFHHGDRVLDDTFHASGIYRKMLTTLLHRCPNLKTINVRKLKAVEHIPGWRGD</sequence>
<dbReference type="AlphaFoldDB" id="A0A9P4W717"/>
<dbReference type="OrthoDB" id="190265at2759"/>
<evidence type="ECO:0000313" key="1">
    <source>
        <dbReference type="EMBL" id="KAF2999831.1"/>
    </source>
</evidence>
<reference evidence="1" key="1">
    <citation type="submission" date="2019-04" db="EMBL/GenBank/DDBJ databases">
        <title>Sequencing of skin fungus with MAO and IRED activity.</title>
        <authorList>
            <person name="Marsaioli A.J."/>
            <person name="Bonatto J.M.C."/>
            <person name="Reis Junior O."/>
        </authorList>
    </citation>
    <scope>NUCLEOTIDE SEQUENCE</scope>
    <source>
        <strain evidence="1">30M1</strain>
    </source>
</reference>
<keyword evidence="2" id="KW-1185">Reference proteome</keyword>